<dbReference type="Gene3D" id="2.60.40.10">
    <property type="entry name" value="Immunoglobulins"/>
    <property type="match status" value="2"/>
</dbReference>
<protein>
    <recommendedName>
        <fullName evidence="5">Fibronectin type-III domain-containing protein</fullName>
    </recommendedName>
</protein>
<keyword evidence="7" id="KW-1185">Reference proteome</keyword>
<evidence type="ECO:0000259" key="5">
    <source>
        <dbReference type="PROSITE" id="PS50853"/>
    </source>
</evidence>
<dbReference type="Proteomes" id="UP000770717">
    <property type="component" value="Unassembled WGS sequence"/>
</dbReference>
<dbReference type="SUPFAM" id="SSF49265">
    <property type="entry name" value="Fibronectin type III"/>
    <property type="match status" value="2"/>
</dbReference>
<dbReference type="SMART" id="SM00060">
    <property type="entry name" value="FN3"/>
    <property type="match status" value="1"/>
</dbReference>
<reference evidence="6" key="1">
    <citation type="thesis" date="2020" institute="ProQuest LLC" country="789 East Eisenhower Parkway, Ann Arbor, MI, USA">
        <title>Comparative Genomics and Chromosome Evolution.</title>
        <authorList>
            <person name="Mudd A.B."/>
        </authorList>
    </citation>
    <scope>NUCLEOTIDE SEQUENCE</scope>
    <source>
        <strain evidence="6">HN-11 Male</strain>
        <tissue evidence="6">Kidney and liver</tissue>
    </source>
</reference>
<feature type="non-terminal residue" evidence="6">
    <location>
        <position position="1"/>
    </location>
</feature>
<keyword evidence="2" id="KW-0732">Signal</keyword>
<dbReference type="OrthoDB" id="6381660at2759"/>
<sequence>FNGKTIGNGEDIFSNGSRYLTLTNAKKHQSGNYSCHHSNKTLSLIELQLGLPPEKLHIQCWSSSYPEKIKCTWELQPDTNLPTTFLTTYRLGLIGPEAPQKCTQLEMNPKSCLISNFKMFEEFPYVLNVTALNQLGSITQLDYFFVENIIRPDPPVNLSISPICHESKKLYIQWQPPHSWPYPDIFPLKYQVRYTKTGSTSYRTVGPYEQNSLVLTGIRRGSIVYVQVAAKDITDLGHNSDWSEVVTSRPWQPYDLKCLP</sequence>
<dbReference type="InterPro" id="IPR013783">
    <property type="entry name" value="Ig-like_fold"/>
</dbReference>
<evidence type="ECO:0000256" key="2">
    <source>
        <dbReference type="ARBA" id="ARBA00022729"/>
    </source>
</evidence>
<organism evidence="6 7">
    <name type="scientific">Eleutherodactylus coqui</name>
    <name type="common">Puerto Rican coqui</name>
    <dbReference type="NCBI Taxonomy" id="57060"/>
    <lineage>
        <taxon>Eukaryota</taxon>
        <taxon>Metazoa</taxon>
        <taxon>Chordata</taxon>
        <taxon>Craniata</taxon>
        <taxon>Vertebrata</taxon>
        <taxon>Euteleostomi</taxon>
        <taxon>Amphibia</taxon>
        <taxon>Batrachia</taxon>
        <taxon>Anura</taxon>
        <taxon>Neobatrachia</taxon>
        <taxon>Hyloidea</taxon>
        <taxon>Eleutherodactylidae</taxon>
        <taxon>Eleutherodactylinae</taxon>
        <taxon>Eleutherodactylus</taxon>
        <taxon>Eleutherodactylus</taxon>
    </lineage>
</organism>
<dbReference type="EMBL" id="WNTK01000013">
    <property type="protein sequence ID" value="KAG9473603.1"/>
    <property type="molecule type" value="Genomic_DNA"/>
</dbReference>
<evidence type="ECO:0000256" key="3">
    <source>
        <dbReference type="ARBA" id="ARBA00022737"/>
    </source>
</evidence>
<dbReference type="FunFam" id="2.60.40.10:FF:000136">
    <property type="entry name" value="Ciliary neurotrophic factor receptor alpha"/>
    <property type="match status" value="1"/>
</dbReference>
<dbReference type="PANTHER" id="PTHR48483">
    <property type="entry name" value="INTERLEUKIN-27 SUBUNIT BETA"/>
    <property type="match status" value="1"/>
</dbReference>
<dbReference type="PROSITE" id="PS01354">
    <property type="entry name" value="HEMATOPO_REC_L_F3"/>
    <property type="match status" value="1"/>
</dbReference>
<dbReference type="AlphaFoldDB" id="A0A8J6EPX2"/>
<evidence type="ECO:0000313" key="6">
    <source>
        <dbReference type="EMBL" id="KAG9473603.1"/>
    </source>
</evidence>
<dbReference type="PROSITE" id="PS50853">
    <property type="entry name" value="FN3"/>
    <property type="match status" value="1"/>
</dbReference>
<accession>A0A8J6EPX2</accession>
<name>A0A8J6EPX2_ELECQ</name>
<dbReference type="Pfam" id="PF24031">
    <property type="entry name" value="FN3_IL27B_N"/>
    <property type="match status" value="1"/>
</dbReference>
<dbReference type="InterPro" id="IPR053073">
    <property type="entry name" value="IL11/IL27_subunit_beta"/>
</dbReference>
<dbReference type="GO" id="GO:0016020">
    <property type="term" value="C:membrane"/>
    <property type="evidence" value="ECO:0007669"/>
    <property type="project" value="InterPro"/>
</dbReference>
<dbReference type="InterPro" id="IPR036116">
    <property type="entry name" value="FN3_sf"/>
</dbReference>
<evidence type="ECO:0000313" key="7">
    <source>
        <dbReference type="Proteomes" id="UP000770717"/>
    </source>
</evidence>
<evidence type="ECO:0000256" key="1">
    <source>
        <dbReference type="ARBA" id="ARBA00010890"/>
    </source>
</evidence>
<feature type="domain" description="Fibronectin type-III" evidence="5">
    <location>
        <begin position="154"/>
        <end position="250"/>
    </location>
</feature>
<dbReference type="CDD" id="cd00063">
    <property type="entry name" value="FN3"/>
    <property type="match status" value="1"/>
</dbReference>
<gene>
    <name evidence="6" type="ORF">GDO78_004088</name>
</gene>
<proteinExistence type="inferred from homology"/>
<evidence type="ECO:0000256" key="4">
    <source>
        <dbReference type="ARBA" id="ARBA00023180"/>
    </source>
</evidence>
<dbReference type="PANTHER" id="PTHR48483:SF2">
    <property type="entry name" value="INTERLEUKIN-27 SUBUNIT BETA"/>
    <property type="match status" value="1"/>
</dbReference>
<comment type="similarity">
    <text evidence="1">Belongs to the type I cytokine receptor family. Type 3 subfamily.</text>
</comment>
<dbReference type="GO" id="GO:0004896">
    <property type="term" value="F:cytokine receptor activity"/>
    <property type="evidence" value="ECO:0007669"/>
    <property type="project" value="InterPro"/>
</dbReference>
<dbReference type="InterPro" id="IPR056621">
    <property type="entry name" value="FN3_IL27B_N"/>
</dbReference>
<comment type="caution">
    <text evidence="6">The sequence shown here is derived from an EMBL/GenBank/DDBJ whole genome shotgun (WGS) entry which is preliminary data.</text>
</comment>
<dbReference type="InterPro" id="IPR003961">
    <property type="entry name" value="FN3_dom"/>
</dbReference>
<keyword evidence="4" id="KW-0325">Glycoprotein</keyword>
<dbReference type="InterPro" id="IPR003530">
    <property type="entry name" value="Hematopoietin_rcpt_L_F3_CS"/>
</dbReference>
<feature type="non-terminal residue" evidence="6">
    <location>
        <position position="260"/>
    </location>
</feature>
<keyword evidence="3" id="KW-0677">Repeat</keyword>